<evidence type="ECO:0000313" key="1">
    <source>
        <dbReference type="EMBL" id="CAL16229.1"/>
    </source>
</evidence>
<dbReference type="STRING" id="393595.ABO_0781"/>
<proteinExistence type="predicted"/>
<dbReference type="EMBL" id="AM286690">
    <property type="protein sequence ID" value="CAL16229.1"/>
    <property type="molecule type" value="Genomic_DNA"/>
</dbReference>
<dbReference type="AlphaFoldDB" id="Q0VRG9"/>
<sequence>MNQSLITQLPRVEQLFDRYAERFGKQQTTYRNHVYRLVNLVIAQRPLNVEELDKLQIAAFFHDAGIWLAGTFDYLPSSSRQADHYLQEEQLEDWSHDVHNMIMNHHKVSRFSHNHLDLTEAFRRADWIDVSLGLLRFGVPMARIRLIKRSFPNAGFHPLLLKLSGRQILKQPWRPFPMFRR</sequence>
<dbReference type="OrthoDB" id="459260at2"/>
<name>Q0VRG9_ALCBS</name>
<accession>Q0VRG9</accession>
<gene>
    <name evidence="1" type="ordered locus">ABO_0781</name>
</gene>
<dbReference type="SUPFAM" id="SSF109604">
    <property type="entry name" value="HD-domain/PDEase-like"/>
    <property type="match status" value="1"/>
</dbReference>
<protein>
    <recommendedName>
        <fullName evidence="3">HD domain-containing protein</fullName>
    </recommendedName>
</protein>
<reference evidence="1 2" key="1">
    <citation type="journal article" date="2006" name="Nat. Biotechnol.">
        <title>Genome sequence of the ubiquitous hydrocarbon-degrading marine bacterium Alcanivorax borkumensis.</title>
        <authorList>
            <person name="Schneiker S."/>
            <person name="Martins dos Santos V.A.P."/>
            <person name="Bartels D."/>
            <person name="Bekel T."/>
            <person name="Brecht M."/>
            <person name="Buhrmester J."/>
            <person name="Chernikova T.N."/>
            <person name="Denaro R."/>
            <person name="Ferrer M."/>
            <person name="Gertler C."/>
            <person name="Goesmann A."/>
            <person name="Golyshina O.V."/>
            <person name="Kaminski F."/>
            <person name="Khachane A.N."/>
            <person name="Lang S."/>
            <person name="Linke B."/>
            <person name="McHardy A.C."/>
            <person name="Meyer F."/>
            <person name="Nechitaylo T."/>
            <person name="Puehler A."/>
            <person name="Regenhardt D."/>
            <person name="Rupp O."/>
            <person name="Sabirova J.S."/>
            <person name="Selbitschka W."/>
            <person name="Yakimov M.M."/>
            <person name="Timmis K.N."/>
            <person name="Vorhoelter F.-J."/>
            <person name="Weidner S."/>
            <person name="Kaiser O."/>
            <person name="Golyshin P.N."/>
        </authorList>
    </citation>
    <scope>NUCLEOTIDE SEQUENCE [LARGE SCALE GENOMIC DNA]</scope>
    <source>
        <strain evidence="2">ATCC 700651 / DSM 11573 / NCIMB 13689 / SK2</strain>
    </source>
</reference>
<organism evidence="1 2">
    <name type="scientific">Alcanivorax borkumensis (strain ATCC 700651 / DSM 11573 / NCIMB 13689 / SK2)</name>
    <dbReference type="NCBI Taxonomy" id="393595"/>
    <lineage>
        <taxon>Bacteria</taxon>
        <taxon>Pseudomonadati</taxon>
        <taxon>Pseudomonadota</taxon>
        <taxon>Gammaproteobacteria</taxon>
        <taxon>Oceanospirillales</taxon>
        <taxon>Alcanivoracaceae</taxon>
        <taxon>Alcanivorax</taxon>
    </lineage>
</organism>
<dbReference type="eggNOG" id="COG1418">
    <property type="taxonomic scope" value="Bacteria"/>
</dbReference>
<dbReference type="HOGENOM" id="CLU_101194_0_0_6"/>
<evidence type="ECO:0000313" key="2">
    <source>
        <dbReference type="Proteomes" id="UP000008871"/>
    </source>
</evidence>
<dbReference type="KEGG" id="abo:ABO_0781"/>
<keyword evidence="2" id="KW-1185">Reference proteome</keyword>
<dbReference type="Proteomes" id="UP000008871">
    <property type="component" value="Chromosome"/>
</dbReference>
<evidence type="ECO:0008006" key="3">
    <source>
        <dbReference type="Google" id="ProtNLM"/>
    </source>
</evidence>
<dbReference type="RefSeq" id="WP_011588065.1">
    <property type="nucleotide sequence ID" value="NC_008260.1"/>
</dbReference>